<dbReference type="EMBL" id="JBEUSY010000251">
    <property type="protein sequence ID" value="KAL1241391.1"/>
    <property type="molecule type" value="Genomic_DNA"/>
</dbReference>
<feature type="compositionally biased region" description="Low complexity" evidence="1">
    <location>
        <begin position="186"/>
        <end position="195"/>
    </location>
</feature>
<feature type="compositionally biased region" description="Polar residues" evidence="1">
    <location>
        <begin position="119"/>
        <end position="141"/>
    </location>
</feature>
<feature type="region of interest" description="Disordered" evidence="1">
    <location>
        <begin position="235"/>
        <end position="283"/>
    </location>
</feature>
<keyword evidence="3" id="KW-1185">Reference proteome</keyword>
<feature type="region of interest" description="Disordered" evidence="1">
    <location>
        <begin position="311"/>
        <end position="393"/>
    </location>
</feature>
<feature type="compositionally biased region" description="Low complexity" evidence="1">
    <location>
        <begin position="372"/>
        <end position="388"/>
    </location>
</feature>
<feature type="compositionally biased region" description="Acidic residues" evidence="1">
    <location>
        <begin position="263"/>
        <end position="277"/>
    </location>
</feature>
<feature type="compositionally biased region" description="Low complexity" evidence="1">
    <location>
        <begin position="340"/>
        <end position="359"/>
    </location>
</feature>
<comment type="caution">
    <text evidence="2">The sequence shown here is derived from an EMBL/GenBank/DDBJ whole genome shotgun (WGS) entry which is preliminary data.</text>
</comment>
<organism evidence="2 3">
    <name type="scientific">Trichinella spiralis</name>
    <name type="common">Trichina worm</name>
    <dbReference type="NCBI Taxonomy" id="6334"/>
    <lineage>
        <taxon>Eukaryota</taxon>
        <taxon>Metazoa</taxon>
        <taxon>Ecdysozoa</taxon>
        <taxon>Nematoda</taxon>
        <taxon>Enoplea</taxon>
        <taxon>Dorylaimia</taxon>
        <taxon>Trichinellida</taxon>
        <taxon>Trichinellidae</taxon>
        <taxon>Trichinella</taxon>
    </lineage>
</organism>
<feature type="compositionally biased region" description="Polar residues" evidence="1">
    <location>
        <begin position="590"/>
        <end position="603"/>
    </location>
</feature>
<gene>
    <name evidence="2" type="ORF">TSPI_10411</name>
</gene>
<feature type="region of interest" description="Disordered" evidence="1">
    <location>
        <begin position="1"/>
        <end position="21"/>
    </location>
</feature>
<evidence type="ECO:0000256" key="1">
    <source>
        <dbReference type="SAM" id="MobiDB-lite"/>
    </source>
</evidence>
<proteinExistence type="predicted"/>
<feature type="compositionally biased region" description="Basic and acidic residues" evidence="1">
    <location>
        <begin position="235"/>
        <end position="244"/>
    </location>
</feature>
<evidence type="ECO:0000313" key="3">
    <source>
        <dbReference type="Proteomes" id="UP001558632"/>
    </source>
</evidence>
<dbReference type="Proteomes" id="UP001558632">
    <property type="component" value="Unassembled WGS sequence"/>
</dbReference>
<feature type="compositionally biased region" description="Basic residues" evidence="1">
    <location>
        <begin position="318"/>
        <end position="332"/>
    </location>
</feature>
<evidence type="ECO:0000313" key="2">
    <source>
        <dbReference type="EMBL" id="KAL1241391.1"/>
    </source>
</evidence>
<feature type="region of interest" description="Disordered" evidence="1">
    <location>
        <begin position="583"/>
        <end position="605"/>
    </location>
</feature>
<name>A0ABR3KN50_TRISP</name>
<feature type="region of interest" description="Disordered" evidence="1">
    <location>
        <begin position="101"/>
        <end position="217"/>
    </location>
</feature>
<accession>A0ABR3KN50</accession>
<sequence>MLCDSKQHPNDSTGGGNFVPQSGTNHQATLLVQLKQGVVVWLGKPFGWTKWFRALAKVEQQQLCPTPATGEATVPQPKSVRKTVKNVDNGKCSTELHLKNSRFTTTRTTKPKQKKYLESASSGKNVDRTSTNHHTINSVENEQVEVEKNITKKSKKQQHAVDRKQSSNGKFEEATTVAVEEKVGEQQQQQQQQQQHWNDNLHRETEEDWSHVTESSVSSDVVVVVAPQPCCPLELERLSSKEESSNFDSSPDQLEESNSVPEWDNDDDDAGGDEDDNIGGLSNTIDFDAEFEKLAEQTKAFSLIDKEAPVDSGNRWQSKMRQRRRQSHRQRCRASGGGPRRLSCSDSGSSSRATSRSDSPPAPLPLTDQLVSSGRSSATQSTTTAISRPSVERNVRHARKINENLKTVVELPFHYNREETSITKAAAAAPMNFWYFSTFPRTIVCTTILHAAGGKPLEISAVKKSEDWAGFELAPVIENLWDEDYEPWKKGNSSNLWNNDITSTSVNYPQQQQQQNSSVRNFTWSLDVNSCPGNSIWCSQAPAWPYPVATTNNMASCFRSTFQPTITRPNHSRFGSSLWSDNLGMAPPSNRESSNSGDVSRNTIFPEHENSSDVWAKFYFNRMTKDNK</sequence>
<feature type="compositionally biased region" description="Basic and acidic residues" evidence="1">
    <location>
        <begin position="159"/>
        <end position="184"/>
    </location>
</feature>
<feature type="compositionally biased region" description="Basic and acidic residues" evidence="1">
    <location>
        <begin position="199"/>
        <end position="211"/>
    </location>
</feature>
<protein>
    <submittedName>
        <fullName evidence="2">Uncharacterized protein</fullName>
    </submittedName>
</protein>
<reference evidence="2 3" key="1">
    <citation type="submission" date="2024-07" db="EMBL/GenBank/DDBJ databases">
        <title>Enhanced genomic and transcriptomic resources for Trichinella pseudospiralis and T. spiralis underpin the discovery of pronounced molecular differences between stages and species.</title>
        <authorList>
            <person name="Pasi K.K."/>
            <person name="La Rosa G."/>
            <person name="Gomez-Morales M.A."/>
            <person name="Tosini F."/>
            <person name="Sumanam S."/>
            <person name="Young N.D."/>
            <person name="Chang B.C."/>
            <person name="Robin G.B."/>
        </authorList>
    </citation>
    <scope>NUCLEOTIDE SEQUENCE [LARGE SCALE GENOMIC DNA]</scope>
    <source>
        <strain evidence="2">ISS534</strain>
    </source>
</reference>